<organism evidence="3 4">
    <name type="scientific">Aurantiacibacter rhizosphaerae</name>
    <dbReference type="NCBI Taxonomy" id="2691582"/>
    <lineage>
        <taxon>Bacteria</taxon>
        <taxon>Pseudomonadati</taxon>
        <taxon>Pseudomonadota</taxon>
        <taxon>Alphaproteobacteria</taxon>
        <taxon>Sphingomonadales</taxon>
        <taxon>Erythrobacteraceae</taxon>
        <taxon>Aurantiacibacter</taxon>
    </lineage>
</organism>
<evidence type="ECO:0000313" key="4">
    <source>
        <dbReference type="Proteomes" id="UP000461409"/>
    </source>
</evidence>
<dbReference type="AlphaFoldDB" id="A0A844XFC3"/>
<dbReference type="Proteomes" id="UP000461409">
    <property type="component" value="Unassembled WGS sequence"/>
</dbReference>
<evidence type="ECO:0000256" key="1">
    <source>
        <dbReference type="SAM" id="Phobius"/>
    </source>
</evidence>
<dbReference type="Pfam" id="PF14145">
    <property type="entry name" value="YrhK"/>
    <property type="match status" value="1"/>
</dbReference>
<feature type="transmembrane region" description="Helical" evidence="1">
    <location>
        <begin position="44"/>
        <end position="66"/>
    </location>
</feature>
<reference evidence="3 4" key="1">
    <citation type="submission" date="2019-12" db="EMBL/GenBank/DDBJ databases">
        <authorList>
            <person name="Lee S.D."/>
        </authorList>
    </citation>
    <scope>NUCLEOTIDE SEQUENCE [LARGE SCALE GENOMIC DNA]</scope>
    <source>
        <strain evidence="3 4">GH3-10</strain>
    </source>
</reference>
<feature type="transmembrane region" description="Helical" evidence="1">
    <location>
        <begin position="12"/>
        <end position="38"/>
    </location>
</feature>
<feature type="domain" description="YrhK" evidence="2">
    <location>
        <begin position="10"/>
        <end position="66"/>
    </location>
</feature>
<dbReference type="InterPro" id="IPR025424">
    <property type="entry name" value="YrhK_domain"/>
</dbReference>
<accession>A0A844XFC3</accession>
<keyword evidence="4" id="KW-1185">Reference proteome</keyword>
<keyword evidence="1" id="KW-1133">Transmembrane helix</keyword>
<name>A0A844XFC3_9SPHN</name>
<comment type="caution">
    <text evidence="3">The sequence shown here is derived from an EMBL/GenBank/DDBJ whole genome shotgun (WGS) entry which is preliminary data.</text>
</comment>
<keyword evidence="1" id="KW-0812">Transmembrane</keyword>
<sequence>MQNAIQTLVHDYGWIHTGIGMVGNLTFVIGSVLFLPHFSSLETIGVWLFIIGSALMLVGAVGDMLVKWYDRKRH</sequence>
<proteinExistence type="predicted"/>
<dbReference type="EMBL" id="WUBR01000002">
    <property type="protein sequence ID" value="MWV28439.1"/>
    <property type="molecule type" value="Genomic_DNA"/>
</dbReference>
<reference evidence="3 4" key="2">
    <citation type="submission" date="2020-02" db="EMBL/GenBank/DDBJ databases">
        <title>Erythrobacter dongmakensis sp. nov., isolated from a tidal mudflat.</title>
        <authorList>
            <person name="Kim I.S."/>
        </authorList>
    </citation>
    <scope>NUCLEOTIDE SEQUENCE [LARGE SCALE GENOMIC DNA]</scope>
    <source>
        <strain evidence="3 4">GH3-10</strain>
    </source>
</reference>
<evidence type="ECO:0000259" key="2">
    <source>
        <dbReference type="Pfam" id="PF14145"/>
    </source>
</evidence>
<protein>
    <recommendedName>
        <fullName evidence="2">YrhK domain-containing protein</fullName>
    </recommendedName>
</protein>
<evidence type="ECO:0000313" key="3">
    <source>
        <dbReference type="EMBL" id="MWV28439.1"/>
    </source>
</evidence>
<dbReference type="RefSeq" id="WP_160486037.1">
    <property type="nucleotide sequence ID" value="NZ_WUBR01000002.1"/>
</dbReference>
<keyword evidence="1" id="KW-0472">Membrane</keyword>
<gene>
    <name evidence="3" type="ORF">GRF63_11040</name>
</gene>